<comment type="caution">
    <text evidence="10">The sequence shown here is derived from an EMBL/GenBank/DDBJ whole genome shotgun (WGS) entry which is preliminary data.</text>
</comment>
<gene>
    <name evidence="10" type="ORF">A2693_02290</name>
</gene>
<dbReference type="SUPFAM" id="SSF53383">
    <property type="entry name" value="PLP-dependent transferases"/>
    <property type="match status" value="1"/>
</dbReference>
<keyword evidence="4 8" id="KW-0808">Transferase</keyword>
<dbReference type="GO" id="GO:0030170">
    <property type="term" value="F:pyridoxal phosphate binding"/>
    <property type="evidence" value="ECO:0007669"/>
    <property type="project" value="UniProtKB-UniRule"/>
</dbReference>
<evidence type="ECO:0000256" key="5">
    <source>
        <dbReference type="ARBA" id="ARBA00022898"/>
    </source>
</evidence>
<dbReference type="GO" id="GO:0031071">
    <property type="term" value="F:cysteine desulfurase activity"/>
    <property type="evidence" value="ECO:0007669"/>
    <property type="project" value="UniProtKB-UniRule"/>
</dbReference>
<protein>
    <recommendedName>
        <fullName evidence="3 8">Cysteine desulfurase</fullName>
        <ecNumber evidence="3 8">2.8.1.7</ecNumber>
    </recommendedName>
</protein>
<dbReference type="EMBL" id="MFAY01000016">
    <property type="protein sequence ID" value="OGD89190.1"/>
    <property type="molecule type" value="Genomic_DNA"/>
</dbReference>
<accession>A0A1F5GBG0</accession>
<evidence type="ECO:0000256" key="1">
    <source>
        <dbReference type="ARBA" id="ARBA00001933"/>
    </source>
</evidence>
<comment type="similarity">
    <text evidence="2 8">Belongs to the class-V pyridoxal-phosphate-dependent aminotransferase family. Csd subfamily.</text>
</comment>
<dbReference type="Gene3D" id="3.40.640.10">
    <property type="entry name" value="Type I PLP-dependent aspartate aminotransferase-like (Major domain)"/>
    <property type="match status" value="1"/>
</dbReference>
<dbReference type="PANTHER" id="PTHR43586:SF8">
    <property type="entry name" value="CYSTEINE DESULFURASE 1, CHLOROPLASTIC"/>
    <property type="match status" value="1"/>
</dbReference>
<evidence type="ECO:0000256" key="4">
    <source>
        <dbReference type="ARBA" id="ARBA00022679"/>
    </source>
</evidence>
<feature type="domain" description="Aminotransferase class V" evidence="9">
    <location>
        <begin position="23"/>
        <end position="401"/>
    </location>
</feature>
<sequence length="429" mass="47811">MNTQIRKQFPFLRRSYKGKPLAYLDNASTTQKPQAVIDAIDDVYKNHYANIHRGVYDLSQEATEAYEGVREKVTKFIGANDSAEVIFTRNTTESINLLAYTLESRLRDDDEILLTQMEHHSNIVPWQMLKSRHGTRNMGQGIKIKYIPIDREGKLELGKLDKLVTKKTKILSVALMSNVLGTINDVAAIIKKAKKICPGLIAIVDAAQAAAHMKIEVGDLDCDFLTFSAHKMYGPTGVGVLWGRKEILESMPPFMGGGDMILSVSFEKTIFNELPWKFEAGTPNIADVIAFGKSLDFINSIGFEKIQKHEMELADFALKKLLVDPNIEIYGPLDTRNRGPVIAFNIDGLHPHDVASILSGEAVAIRSGHHCAQPLMSVLDVAAVCRVSFGIYNTKEEVARLMEGIDKVKEVFDIPILQEPEALRPSEFK</sequence>
<evidence type="ECO:0000259" key="9">
    <source>
        <dbReference type="Pfam" id="PF00266"/>
    </source>
</evidence>
<dbReference type="InterPro" id="IPR000192">
    <property type="entry name" value="Aminotrans_V_dom"/>
</dbReference>
<evidence type="ECO:0000313" key="11">
    <source>
        <dbReference type="Proteomes" id="UP000178577"/>
    </source>
</evidence>
<dbReference type="PROSITE" id="PS00595">
    <property type="entry name" value="AA_TRANSFER_CLASS_5"/>
    <property type="match status" value="1"/>
</dbReference>
<dbReference type="InterPro" id="IPR015421">
    <property type="entry name" value="PyrdxlP-dep_Trfase_major"/>
</dbReference>
<dbReference type="InterPro" id="IPR015424">
    <property type="entry name" value="PyrdxlP-dep_Trfase"/>
</dbReference>
<evidence type="ECO:0000256" key="8">
    <source>
        <dbReference type="RuleBase" id="RU004506"/>
    </source>
</evidence>
<dbReference type="AlphaFoldDB" id="A0A1F5GBG0"/>
<name>A0A1F5GBG0_9BACT</name>
<dbReference type="InterPro" id="IPR020578">
    <property type="entry name" value="Aminotrans_V_PyrdxlP_BS"/>
</dbReference>
<dbReference type="Gene3D" id="3.90.1150.10">
    <property type="entry name" value="Aspartate Aminotransferase, domain 1"/>
    <property type="match status" value="1"/>
</dbReference>
<evidence type="ECO:0000256" key="2">
    <source>
        <dbReference type="ARBA" id="ARBA00010447"/>
    </source>
</evidence>
<dbReference type="EC" id="2.8.1.7" evidence="3 8"/>
<proteinExistence type="inferred from homology"/>
<dbReference type="Pfam" id="PF00266">
    <property type="entry name" value="Aminotran_5"/>
    <property type="match status" value="1"/>
</dbReference>
<evidence type="ECO:0000313" key="10">
    <source>
        <dbReference type="EMBL" id="OGD89190.1"/>
    </source>
</evidence>
<comment type="cofactor">
    <cofactor evidence="1 7">
        <name>pyridoxal 5'-phosphate</name>
        <dbReference type="ChEBI" id="CHEBI:597326"/>
    </cofactor>
</comment>
<reference evidence="10 11" key="1">
    <citation type="journal article" date="2016" name="Nat. Commun.">
        <title>Thousands of microbial genomes shed light on interconnected biogeochemical processes in an aquifer system.</title>
        <authorList>
            <person name="Anantharaman K."/>
            <person name="Brown C.T."/>
            <person name="Hug L.A."/>
            <person name="Sharon I."/>
            <person name="Castelle C.J."/>
            <person name="Probst A.J."/>
            <person name="Thomas B.C."/>
            <person name="Singh A."/>
            <person name="Wilkins M.J."/>
            <person name="Karaoz U."/>
            <person name="Brodie E.L."/>
            <person name="Williams K.H."/>
            <person name="Hubbard S.S."/>
            <person name="Banfield J.F."/>
        </authorList>
    </citation>
    <scope>NUCLEOTIDE SEQUENCE [LARGE SCALE GENOMIC DNA]</scope>
</reference>
<dbReference type="PANTHER" id="PTHR43586">
    <property type="entry name" value="CYSTEINE DESULFURASE"/>
    <property type="match status" value="1"/>
</dbReference>
<evidence type="ECO:0000256" key="7">
    <source>
        <dbReference type="RuleBase" id="RU004504"/>
    </source>
</evidence>
<dbReference type="InterPro" id="IPR010970">
    <property type="entry name" value="Cys_dSase_SufS"/>
</dbReference>
<keyword evidence="5 8" id="KW-0663">Pyridoxal phosphate</keyword>
<dbReference type="CDD" id="cd06453">
    <property type="entry name" value="SufS_like"/>
    <property type="match status" value="1"/>
</dbReference>
<dbReference type="GO" id="GO:0006534">
    <property type="term" value="P:cysteine metabolic process"/>
    <property type="evidence" value="ECO:0007669"/>
    <property type="project" value="UniProtKB-UniRule"/>
</dbReference>
<comment type="function">
    <text evidence="8">Catalyzes the removal of elemental sulfur and selenium atoms from L-cysteine, L-cystine, L-selenocysteine, and L-selenocystine to produce L-alanine.</text>
</comment>
<comment type="catalytic activity">
    <reaction evidence="6 8">
        <text>(sulfur carrier)-H + L-cysteine = (sulfur carrier)-SH + L-alanine</text>
        <dbReference type="Rhea" id="RHEA:43892"/>
        <dbReference type="Rhea" id="RHEA-COMP:14737"/>
        <dbReference type="Rhea" id="RHEA-COMP:14739"/>
        <dbReference type="ChEBI" id="CHEBI:29917"/>
        <dbReference type="ChEBI" id="CHEBI:35235"/>
        <dbReference type="ChEBI" id="CHEBI:57972"/>
        <dbReference type="ChEBI" id="CHEBI:64428"/>
        <dbReference type="EC" id="2.8.1.7"/>
    </reaction>
</comment>
<dbReference type="InterPro" id="IPR015422">
    <property type="entry name" value="PyrdxlP-dep_Trfase_small"/>
</dbReference>
<evidence type="ECO:0000256" key="3">
    <source>
        <dbReference type="ARBA" id="ARBA00012239"/>
    </source>
</evidence>
<organism evidence="10 11">
    <name type="scientific">Candidatus Curtissbacteria bacterium RIFCSPHIGHO2_01_FULL_40_12</name>
    <dbReference type="NCBI Taxonomy" id="1797710"/>
    <lineage>
        <taxon>Bacteria</taxon>
        <taxon>Candidatus Curtissiibacteriota</taxon>
    </lineage>
</organism>
<dbReference type="NCBIfam" id="TIGR01979">
    <property type="entry name" value="sufS"/>
    <property type="match status" value="1"/>
</dbReference>
<evidence type="ECO:0000256" key="6">
    <source>
        <dbReference type="ARBA" id="ARBA00050776"/>
    </source>
</evidence>
<dbReference type="Proteomes" id="UP000178577">
    <property type="component" value="Unassembled WGS sequence"/>
</dbReference>